<evidence type="ECO:0000313" key="1">
    <source>
        <dbReference type="EMBL" id="KAJ8682312.1"/>
    </source>
</evidence>
<keyword evidence="2" id="KW-1185">Reference proteome</keyword>
<accession>A0ACC2PG53</accession>
<dbReference type="EMBL" id="CM056741">
    <property type="protein sequence ID" value="KAJ8682312.1"/>
    <property type="molecule type" value="Genomic_DNA"/>
</dbReference>
<organism evidence="1 2">
    <name type="scientific">Eretmocerus hayati</name>
    <dbReference type="NCBI Taxonomy" id="131215"/>
    <lineage>
        <taxon>Eukaryota</taxon>
        <taxon>Metazoa</taxon>
        <taxon>Ecdysozoa</taxon>
        <taxon>Arthropoda</taxon>
        <taxon>Hexapoda</taxon>
        <taxon>Insecta</taxon>
        <taxon>Pterygota</taxon>
        <taxon>Neoptera</taxon>
        <taxon>Endopterygota</taxon>
        <taxon>Hymenoptera</taxon>
        <taxon>Apocrita</taxon>
        <taxon>Proctotrupomorpha</taxon>
        <taxon>Chalcidoidea</taxon>
        <taxon>Aphelinidae</taxon>
        <taxon>Aphelininae</taxon>
        <taxon>Eretmocerus</taxon>
    </lineage>
</organism>
<comment type="caution">
    <text evidence="1">The sequence shown here is derived from an EMBL/GenBank/DDBJ whole genome shotgun (WGS) entry which is preliminary data.</text>
</comment>
<name>A0ACC2PG53_9HYME</name>
<dbReference type="Proteomes" id="UP001239111">
    <property type="component" value="Chromosome 1"/>
</dbReference>
<reference evidence="1" key="1">
    <citation type="submission" date="2023-04" db="EMBL/GenBank/DDBJ databases">
        <title>A chromosome-level genome assembly of the parasitoid wasp Eretmocerus hayati.</title>
        <authorList>
            <person name="Zhong Y."/>
            <person name="Liu S."/>
            <person name="Liu Y."/>
        </authorList>
    </citation>
    <scope>NUCLEOTIDE SEQUENCE</scope>
    <source>
        <strain evidence="1">ZJU_SS_LIU_2023</strain>
    </source>
</reference>
<evidence type="ECO:0000313" key="2">
    <source>
        <dbReference type="Proteomes" id="UP001239111"/>
    </source>
</evidence>
<protein>
    <submittedName>
        <fullName evidence="1">Uncharacterized protein</fullName>
    </submittedName>
</protein>
<proteinExistence type="predicted"/>
<gene>
    <name evidence="1" type="ORF">QAD02_018104</name>
</gene>
<sequence length="397" mass="46307">MCDDYKMNNPDANFHYELYRRMISDMNISFTKLGHEECDFCMKFEHHHPEHNEKNLCPSCDMCIKWVAHMKRAEIARDLYRIDAQSSKSVSEKDNPSTKFFCADMQKVIMLPHIPSSKTTLFTQRIVAFHLSVVPLGQLSSSSKKPFAVVWHEGVAGRKAEDIASAYHSFFMSERDVKTIIIWLDNCTAQNKNWTFISSLVELINSDVVETDLIELNYFEPGHTFMSADSFHHQVELSMKKMKNAYDFHDFEMAVQNANSGNVIVKPLNYLDFKIWKDFSSTSRLSKVKDRHHLSEMKKIQFRRGEHKIFFTVDYAERGREIFHELDFLQIRVINKGFPPAAPRLQPRGIPLKKKEDIIKKLLPLMPQSRRSFWLNIETSDVPDLAQNYDNGEIELL</sequence>